<dbReference type="AlphaFoldDB" id="A0A1G2LCZ6"/>
<evidence type="ECO:0000256" key="1">
    <source>
        <dbReference type="SAM" id="Coils"/>
    </source>
</evidence>
<evidence type="ECO:0000313" key="3">
    <source>
        <dbReference type="EMBL" id="OHA09414.1"/>
    </source>
</evidence>
<keyword evidence="2" id="KW-1133">Transmembrane helix</keyword>
<sequence>MSDPRKGVYAMFLRYLEFLVIAVVLLIFATQVFIPMWRGTKVFPIFRSRQRQLESKLTEIREEAHAAELEHVVEEEQGRVTDIRGKDRRKTSF</sequence>
<organism evidence="3 4">
    <name type="scientific">Candidatus Sungbacteria bacterium RIFCSPLOWO2_01_FULL_59_16</name>
    <dbReference type="NCBI Taxonomy" id="1802280"/>
    <lineage>
        <taxon>Bacteria</taxon>
        <taxon>Candidatus Sungiibacteriota</taxon>
    </lineage>
</organism>
<gene>
    <name evidence="3" type="ORF">A3B37_02535</name>
</gene>
<dbReference type="STRING" id="1802280.A3B37_02535"/>
<proteinExistence type="predicted"/>
<evidence type="ECO:0000313" key="4">
    <source>
        <dbReference type="Proteomes" id="UP000176705"/>
    </source>
</evidence>
<keyword evidence="2" id="KW-0812">Transmembrane</keyword>
<keyword evidence="1" id="KW-0175">Coiled coil</keyword>
<accession>A0A1G2LCZ6</accession>
<keyword evidence="2" id="KW-0472">Membrane</keyword>
<comment type="caution">
    <text evidence="3">The sequence shown here is derived from an EMBL/GenBank/DDBJ whole genome shotgun (WGS) entry which is preliminary data.</text>
</comment>
<dbReference type="EMBL" id="MHQS01000003">
    <property type="protein sequence ID" value="OHA09414.1"/>
    <property type="molecule type" value="Genomic_DNA"/>
</dbReference>
<dbReference type="Proteomes" id="UP000176705">
    <property type="component" value="Unassembled WGS sequence"/>
</dbReference>
<name>A0A1G2LCZ6_9BACT</name>
<reference evidence="3 4" key="1">
    <citation type="journal article" date="2016" name="Nat. Commun.">
        <title>Thousands of microbial genomes shed light on interconnected biogeochemical processes in an aquifer system.</title>
        <authorList>
            <person name="Anantharaman K."/>
            <person name="Brown C.T."/>
            <person name="Hug L.A."/>
            <person name="Sharon I."/>
            <person name="Castelle C.J."/>
            <person name="Probst A.J."/>
            <person name="Thomas B.C."/>
            <person name="Singh A."/>
            <person name="Wilkins M.J."/>
            <person name="Karaoz U."/>
            <person name="Brodie E.L."/>
            <person name="Williams K.H."/>
            <person name="Hubbard S.S."/>
            <person name="Banfield J.F."/>
        </authorList>
    </citation>
    <scope>NUCLEOTIDE SEQUENCE [LARGE SCALE GENOMIC DNA]</scope>
</reference>
<feature type="coiled-coil region" evidence="1">
    <location>
        <begin position="50"/>
        <end position="77"/>
    </location>
</feature>
<protein>
    <submittedName>
        <fullName evidence="3">Uncharacterized protein</fullName>
    </submittedName>
</protein>
<evidence type="ECO:0000256" key="2">
    <source>
        <dbReference type="SAM" id="Phobius"/>
    </source>
</evidence>
<feature type="transmembrane region" description="Helical" evidence="2">
    <location>
        <begin position="12"/>
        <end position="34"/>
    </location>
</feature>